<feature type="signal peptide" evidence="1">
    <location>
        <begin position="1"/>
        <end position="28"/>
    </location>
</feature>
<proteinExistence type="predicted"/>
<protein>
    <recommendedName>
        <fullName evidence="4">Phosphate ABC transporter substrate-binding protein</fullName>
    </recommendedName>
</protein>
<organism evidence="2 3">
    <name type="scientific">Rhodanobacter ginsengisoli</name>
    <dbReference type="NCBI Taxonomy" id="418646"/>
    <lineage>
        <taxon>Bacteria</taxon>
        <taxon>Pseudomonadati</taxon>
        <taxon>Pseudomonadota</taxon>
        <taxon>Gammaproteobacteria</taxon>
        <taxon>Lysobacterales</taxon>
        <taxon>Rhodanobacteraceae</taxon>
        <taxon>Rhodanobacter</taxon>
    </lineage>
</organism>
<dbReference type="SUPFAM" id="SSF53850">
    <property type="entry name" value="Periplasmic binding protein-like II"/>
    <property type="match status" value="1"/>
</dbReference>
<comment type="caution">
    <text evidence="2">The sequence shown here is derived from an EMBL/GenBank/DDBJ whole genome shotgun (WGS) entry which is preliminary data.</text>
</comment>
<evidence type="ECO:0008006" key="4">
    <source>
        <dbReference type="Google" id="ProtNLM"/>
    </source>
</evidence>
<dbReference type="Proteomes" id="UP001596114">
    <property type="component" value="Unassembled WGS sequence"/>
</dbReference>
<reference evidence="3" key="1">
    <citation type="journal article" date="2019" name="Int. J. Syst. Evol. Microbiol.">
        <title>The Global Catalogue of Microorganisms (GCM) 10K type strain sequencing project: providing services to taxonomists for standard genome sequencing and annotation.</title>
        <authorList>
            <consortium name="The Broad Institute Genomics Platform"/>
            <consortium name="The Broad Institute Genome Sequencing Center for Infectious Disease"/>
            <person name="Wu L."/>
            <person name="Ma J."/>
        </authorList>
    </citation>
    <scope>NUCLEOTIDE SEQUENCE [LARGE SCALE GENOMIC DNA]</scope>
    <source>
        <strain evidence="3">CGMCC 1.16619</strain>
    </source>
</reference>
<dbReference type="RefSeq" id="WP_377321392.1">
    <property type="nucleotide sequence ID" value="NZ_JBHSNF010000003.1"/>
</dbReference>
<accession>A0ABW0QU40</accession>
<name>A0ABW0QU40_9GAMM</name>
<evidence type="ECO:0000313" key="2">
    <source>
        <dbReference type="EMBL" id="MFC5527082.1"/>
    </source>
</evidence>
<evidence type="ECO:0000256" key="1">
    <source>
        <dbReference type="SAM" id="SignalP"/>
    </source>
</evidence>
<feature type="chain" id="PRO_5045063223" description="Phosphate ABC transporter substrate-binding protein" evidence="1">
    <location>
        <begin position="29"/>
        <end position="166"/>
    </location>
</feature>
<sequence length="166" mass="17803">MPGDLLRRPLIVLAACGCLAAWSSNTHAAPPRLAVITAPQAPRLTLDRATLRNIFLKKIFVDADGQRLIPVNLPPASPLREAFFRELTHMPDVQMQDYWNRQYFQGVSPPYVLASQQAVVRFVATTPGAIGYVASCHADASVQVVLTLSLPASAAVAADCDGSAGH</sequence>
<keyword evidence="1" id="KW-0732">Signal</keyword>
<keyword evidence="3" id="KW-1185">Reference proteome</keyword>
<dbReference type="Gene3D" id="3.40.190.10">
    <property type="entry name" value="Periplasmic binding protein-like II"/>
    <property type="match status" value="1"/>
</dbReference>
<evidence type="ECO:0000313" key="3">
    <source>
        <dbReference type="Proteomes" id="UP001596114"/>
    </source>
</evidence>
<gene>
    <name evidence="2" type="ORF">ACFPPA_15180</name>
</gene>
<dbReference type="EMBL" id="JBHSNF010000003">
    <property type="protein sequence ID" value="MFC5527082.1"/>
    <property type="molecule type" value="Genomic_DNA"/>
</dbReference>